<dbReference type="SMART" id="SM00829">
    <property type="entry name" value="PKS_ER"/>
    <property type="match status" value="1"/>
</dbReference>
<comment type="similarity">
    <text evidence="2 6">Belongs to the zinc-containing alcohol dehydrogenase family.</text>
</comment>
<dbReference type="InterPro" id="IPR011032">
    <property type="entry name" value="GroES-like_sf"/>
</dbReference>
<reference evidence="8" key="2">
    <citation type="submission" date="2020-01" db="EMBL/GenBank/DDBJ databases">
        <authorList>
            <person name="Campanaro S."/>
        </authorList>
    </citation>
    <scope>NUCLEOTIDE SEQUENCE</scope>
    <source>
        <strain evidence="8">AS06rmzACSIP_7</strain>
    </source>
</reference>
<reference evidence="8" key="1">
    <citation type="journal article" date="2020" name="Biotechnol. Biofuels">
        <title>New insights from the biogas microbiome by comprehensive genome-resolved metagenomics of nearly 1600 species originating from multiple anaerobic digesters.</title>
        <authorList>
            <person name="Campanaro S."/>
            <person name="Treu L."/>
            <person name="Rodriguez-R L.M."/>
            <person name="Kovalovszki A."/>
            <person name="Ziels R.M."/>
            <person name="Maus I."/>
            <person name="Zhu X."/>
            <person name="Kougias P.G."/>
            <person name="Basile A."/>
            <person name="Luo G."/>
            <person name="Schluter A."/>
            <person name="Konstantinidis K.T."/>
            <person name="Angelidaki I."/>
        </authorList>
    </citation>
    <scope>NUCLEOTIDE SEQUENCE</scope>
    <source>
        <strain evidence="8">AS06rmzACSIP_7</strain>
    </source>
</reference>
<dbReference type="InterPro" id="IPR036291">
    <property type="entry name" value="NAD(P)-bd_dom_sf"/>
</dbReference>
<dbReference type="Pfam" id="PF00107">
    <property type="entry name" value="ADH_zinc_N"/>
    <property type="match status" value="1"/>
</dbReference>
<dbReference type="InterPro" id="IPR002328">
    <property type="entry name" value="ADH_Zn_CS"/>
</dbReference>
<protein>
    <submittedName>
        <fullName evidence="8">Alcohol dehydrogenase catalytic domain-containing protein</fullName>
    </submittedName>
</protein>
<dbReference type="GO" id="GO:0008270">
    <property type="term" value="F:zinc ion binding"/>
    <property type="evidence" value="ECO:0007669"/>
    <property type="project" value="InterPro"/>
</dbReference>
<accession>A0A351TZ60</accession>
<evidence type="ECO:0000256" key="6">
    <source>
        <dbReference type="RuleBase" id="RU361277"/>
    </source>
</evidence>
<keyword evidence="3 6" id="KW-0479">Metal-binding</keyword>
<dbReference type="GO" id="GO:0016616">
    <property type="term" value="F:oxidoreductase activity, acting on the CH-OH group of donors, NAD or NADP as acceptor"/>
    <property type="evidence" value="ECO:0007669"/>
    <property type="project" value="UniProtKB-ARBA"/>
</dbReference>
<dbReference type="Proteomes" id="UP000777265">
    <property type="component" value="Unassembled WGS sequence"/>
</dbReference>
<evidence type="ECO:0000256" key="3">
    <source>
        <dbReference type="ARBA" id="ARBA00022723"/>
    </source>
</evidence>
<evidence type="ECO:0000256" key="2">
    <source>
        <dbReference type="ARBA" id="ARBA00008072"/>
    </source>
</evidence>
<dbReference type="InterPro" id="IPR013149">
    <property type="entry name" value="ADH-like_C"/>
</dbReference>
<dbReference type="PANTHER" id="PTHR42813:SF4">
    <property type="entry name" value="NADP-DEPENDENT ISOPROPANOL DEHYDROGENASE"/>
    <property type="match status" value="1"/>
</dbReference>
<dbReference type="STRING" id="909663.GCA_000512235_03612"/>
<dbReference type="SUPFAM" id="SSF50129">
    <property type="entry name" value="GroES-like"/>
    <property type="match status" value="1"/>
</dbReference>
<dbReference type="InterPro" id="IPR020843">
    <property type="entry name" value="ER"/>
</dbReference>
<comment type="cofactor">
    <cofactor evidence="1 6">
        <name>Zn(2+)</name>
        <dbReference type="ChEBI" id="CHEBI:29105"/>
    </cofactor>
</comment>
<proteinExistence type="inferred from homology"/>
<dbReference type="InterPro" id="IPR013154">
    <property type="entry name" value="ADH-like_N"/>
</dbReference>
<dbReference type="Gene3D" id="3.90.180.10">
    <property type="entry name" value="Medium-chain alcohol dehydrogenases, catalytic domain"/>
    <property type="match status" value="1"/>
</dbReference>
<dbReference type="SUPFAM" id="SSF51735">
    <property type="entry name" value="NAD(P)-binding Rossmann-fold domains"/>
    <property type="match status" value="1"/>
</dbReference>
<feature type="domain" description="Enoyl reductase (ER)" evidence="7">
    <location>
        <begin position="9"/>
        <end position="345"/>
    </location>
</feature>
<keyword evidence="4 6" id="KW-0862">Zinc</keyword>
<name>A0A351TZ60_9BACT</name>
<dbReference type="PANTHER" id="PTHR42813">
    <property type="entry name" value="ZINC-TYPE ALCOHOL DEHYDROGENASE-LIKE"/>
    <property type="match status" value="1"/>
</dbReference>
<evidence type="ECO:0000259" key="7">
    <source>
        <dbReference type="SMART" id="SM00829"/>
    </source>
</evidence>
<evidence type="ECO:0000256" key="4">
    <source>
        <dbReference type="ARBA" id="ARBA00022833"/>
    </source>
</evidence>
<organism evidence="8 9">
    <name type="scientific">Syntrophorhabdus aromaticivorans</name>
    <dbReference type="NCBI Taxonomy" id="328301"/>
    <lineage>
        <taxon>Bacteria</taxon>
        <taxon>Pseudomonadati</taxon>
        <taxon>Thermodesulfobacteriota</taxon>
        <taxon>Syntrophorhabdia</taxon>
        <taxon>Syntrophorhabdales</taxon>
        <taxon>Syntrophorhabdaceae</taxon>
        <taxon>Syntrophorhabdus</taxon>
    </lineage>
</organism>
<comment type="caution">
    <text evidence="8">The sequence shown here is derived from an EMBL/GenBank/DDBJ whole genome shotgun (WGS) entry which is preliminary data.</text>
</comment>
<dbReference type="PROSITE" id="PS00059">
    <property type="entry name" value="ADH_ZINC"/>
    <property type="match status" value="1"/>
</dbReference>
<dbReference type="EMBL" id="JAAYEE010000145">
    <property type="protein sequence ID" value="NLW35589.1"/>
    <property type="molecule type" value="Genomic_DNA"/>
</dbReference>
<evidence type="ECO:0000256" key="5">
    <source>
        <dbReference type="ARBA" id="ARBA00023002"/>
    </source>
</evidence>
<evidence type="ECO:0000313" key="9">
    <source>
        <dbReference type="Proteomes" id="UP000777265"/>
    </source>
</evidence>
<evidence type="ECO:0000256" key="1">
    <source>
        <dbReference type="ARBA" id="ARBA00001947"/>
    </source>
</evidence>
<dbReference type="Pfam" id="PF08240">
    <property type="entry name" value="ADH_N"/>
    <property type="match status" value="1"/>
</dbReference>
<evidence type="ECO:0000313" key="8">
    <source>
        <dbReference type="EMBL" id="NLW35589.1"/>
    </source>
</evidence>
<sequence length="347" mass="36830">MKGVVIIPENKLALADVEEPKLKQNSDAIVRITAAAICGSDVHAKHGLLPGVGPGTLLGHEFVGVIEEVGSDVTRFKPGDRVNAAPATWCGKCAACRRGDYQYCSNGGVWGGGEIFGKGLPGAQTSHIRVTYADNCLASIPDNIADEQAVFVGDVFSTGFHAAYEGSIKTGDIVVVYGCGPIGLGALVSAWQFGPKEVFCVDMLQNRLDLARQFGAKVIDVRDGDPAEQIRDATHGEGCDVAIEAIGFPQAFTQALRSVRRGGTVSVVGLFPTPVELPVHELSFYGVRISMGLGNLSRMNSLMGLLESGRVDLTPLATHAFALDQALEAYDLVENHKEQCLKVLLKP</sequence>
<dbReference type="AlphaFoldDB" id="A0A351TZ60"/>
<gene>
    <name evidence="8" type="ORF">GXY80_08945</name>
</gene>
<keyword evidence="5" id="KW-0560">Oxidoreductase</keyword>
<dbReference type="Gene3D" id="3.40.50.720">
    <property type="entry name" value="NAD(P)-binding Rossmann-like Domain"/>
    <property type="match status" value="1"/>
</dbReference>